<dbReference type="Pfam" id="PF07409">
    <property type="entry name" value="GP46"/>
    <property type="match status" value="1"/>
</dbReference>
<dbReference type="RefSeq" id="WP_347950192.1">
    <property type="nucleotide sequence ID" value="NZ_JBDXMI010000011.1"/>
</dbReference>
<evidence type="ECO:0000313" key="1">
    <source>
        <dbReference type="EMBL" id="MEO9387145.1"/>
    </source>
</evidence>
<accession>A0ABV0J2U4</accession>
<dbReference type="Proteomes" id="UP001462502">
    <property type="component" value="Unassembled WGS sequence"/>
</dbReference>
<name>A0ABV0J2U4_9NEIS</name>
<reference evidence="1 2" key="1">
    <citation type="submission" date="2024-05" db="EMBL/GenBank/DDBJ databases">
        <authorList>
            <person name="De Oliveira J.P."/>
            <person name="Noriler S.A."/>
            <person name="De Oliveira A.G."/>
            <person name="Sipoli D.S."/>
        </authorList>
    </citation>
    <scope>NUCLEOTIDE SEQUENCE [LARGE SCALE GENOMIC DNA]</scope>
    <source>
        <strain evidence="1 2">LABIM192</strain>
    </source>
</reference>
<evidence type="ECO:0000313" key="2">
    <source>
        <dbReference type="Proteomes" id="UP001462502"/>
    </source>
</evidence>
<gene>
    <name evidence="1" type="ORF">ABI908_23910</name>
</gene>
<organism evidence="1 2">
    <name type="scientific">Chromobacterium phragmitis</name>
    <dbReference type="NCBI Taxonomy" id="2202141"/>
    <lineage>
        <taxon>Bacteria</taxon>
        <taxon>Pseudomonadati</taxon>
        <taxon>Pseudomonadota</taxon>
        <taxon>Betaproteobacteria</taxon>
        <taxon>Neisseriales</taxon>
        <taxon>Chromobacteriaceae</taxon>
        <taxon>Chromobacterium</taxon>
    </lineage>
</organism>
<protein>
    <submittedName>
        <fullName evidence="1">Phage GP46 family protein</fullName>
    </submittedName>
</protein>
<sequence length="132" mass="14560">MMSRRLVIDLSAPLPLALFADPIDSAIVLSLFCDARALPDDRQTDPRGWWGDVLAGVPYDRWGSRLWLLAQRAKNTPQTLRDAAHYAREALQWMVDDGVARSLDVSARAAGDETLLLTIILDGSAIDLEVTT</sequence>
<dbReference type="InterPro" id="IPR010877">
    <property type="entry name" value="Phage_Mu_Gp46"/>
</dbReference>
<comment type="caution">
    <text evidence="1">The sequence shown here is derived from an EMBL/GenBank/DDBJ whole genome shotgun (WGS) entry which is preliminary data.</text>
</comment>
<keyword evidence="2" id="KW-1185">Reference proteome</keyword>
<proteinExistence type="predicted"/>
<dbReference type="EMBL" id="JBDXMI010000011">
    <property type="protein sequence ID" value="MEO9387145.1"/>
    <property type="molecule type" value="Genomic_DNA"/>
</dbReference>